<dbReference type="Proteomes" id="UP000838878">
    <property type="component" value="Chromosome 3"/>
</dbReference>
<dbReference type="SMART" id="SM00848">
    <property type="entry name" value="Inhibitor_I29"/>
    <property type="match status" value="1"/>
</dbReference>
<keyword evidence="1" id="KW-0732">Signal</keyword>
<dbReference type="AlphaFoldDB" id="A0A8J9VIW7"/>
<protein>
    <recommendedName>
        <fullName evidence="2">Cathepsin propeptide inhibitor domain-containing protein</fullName>
    </recommendedName>
</protein>
<accession>A0A8J9VIW7</accession>
<name>A0A8J9VIW7_9NEOP</name>
<feature type="domain" description="Cathepsin propeptide inhibitor" evidence="2">
    <location>
        <begin position="30"/>
        <end position="88"/>
    </location>
</feature>
<evidence type="ECO:0000256" key="1">
    <source>
        <dbReference type="SAM" id="SignalP"/>
    </source>
</evidence>
<dbReference type="Pfam" id="PF08246">
    <property type="entry name" value="Inhibitor_I29"/>
    <property type="match status" value="1"/>
</dbReference>
<dbReference type="InterPro" id="IPR013201">
    <property type="entry name" value="Prot_inhib_I29"/>
</dbReference>
<dbReference type="EMBL" id="OV170223">
    <property type="protein sequence ID" value="CAH0723343.1"/>
    <property type="molecule type" value="Genomic_DNA"/>
</dbReference>
<dbReference type="Gene3D" id="1.10.287.2250">
    <property type="match status" value="1"/>
</dbReference>
<reference evidence="3" key="1">
    <citation type="submission" date="2021-12" db="EMBL/GenBank/DDBJ databases">
        <authorList>
            <person name="Martin H S."/>
        </authorList>
    </citation>
    <scope>NUCLEOTIDE SEQUENCE</scope>
</reference>
<dbReference type="InterPro" id="IPR038765">
    <property type="entry name" value="Papain-like_cys_pep_sf"/>
</dbReference>
<organism evidence="3 4">
    <name type="scientific">Brenthis ino</name>
    <name type="common">lesser marbled fritillary</name>
    <dbReference type="NCBI Taxonomy" id="405034"/>
    <lineage>
        <taxon>Eukaryota</taxon>
        <taxon>Metazoa</taxon>
        <taxon>Ecdysozoa</taxon>
        <taxon>Arthropoda</taxon>
        <taxon>Hexapoda</taxon>
        <taxon>Insecta</taxon>
        <taxon>Pterygota</taxon>
        <taxon>Neoptera</taxon>
        <taxon>Endopterygota</taxon>
        <taxon>Lepidoptera</taxon>
        <taxon>Glossata</taxon>
        <taxon>Ditrysia</taxon>
        <taxon>Papilionoidea</taxon>
        <taxon>Nymphalidae</taxon>
        <taxon>Heliconiinae</taxon>
        <taxon>Argynnini</taxon>
        <taxon>Brenthis</taxon>
    </lineage>
</organism>
<dbReference type="SUPFAM" id="SSF54001">
    <property type="entry name" value="Cysteine proteinases"/>
    <property type="match status" value="1"/>
</dbReference>
<proteinExistence type="predicted"/>
<feature type="non-terminal residue" evidence="3">
    <location>
        <position position="194"/>
    </location>
</feature>
<sequence length="194" mass="23189">MIFHIIFLLFISFKLISATFYSEENSTDVFSLYKEKYNKVYKTPDEEKIRLKLFVRNLNTVEKLNEETTDNNAFFVLNQYADLDPEEVEEQYAIRVKPYNNIYNIEDTQIVAKQKTKNVDTSVLYNLDNATELYKDFLQKFGKQNHKKQYDYTAHFYRFVKTLVKLNKHNFDGNGTLTLDEKANVIKEPNEYFY</sequence>
<feature type="chain" id="PRO_5035461071" description="Cathepsin propeptide inhibitor domain-containing protein" evidence="1">
    <location>
        <begin position="19"/>
        <end position="194"/>
    </location>
</feature>
<evidence type="ECO:0000259" key="2">
    <source>
        <dbReference type="SMART" id="SM00848"/>
    </source>
</evidence>
<feature type="signal peptide" evidence="1">
    <location>
        <begin position="1"/>
        <end position="18"/>
    </location>
</feature>
<evidence type="ECO:0000313" key="3">
    <source>
        <dbReference type="EMBL" id="CAH0723343.1"/>
    </source>
</evidence>
<evidence type="ECO:0000313" key="4">
    <source>
        <dbReference type="Proteomes" id="UP000838878"/>
    </source>
</evidence>
<gene>
    <name evidence="3" type="ORF">BINO364_LOCUS9185</name>
</gene>
<dbReference type="OrthoDB" id="7443953at2759"/>
<keyword evidence="4" id="KW-1185">Reference proteome</keyword>